<accession>L7VX33</accession>
<dbReference type="InterPro" id="IPR001279">
    <property type="entry name" value="Metallo-B-lactamas"/>
</dbReference>
<dbReference type="GO" id="GO:0016787">
    <property type="term" value="F:hydrolase activity"/>
    <property type="evidence" value="ECO:0007669"/>
    <property type="project" value="UniProtKB-KW"/>
</dbReference>
<sequence length="99" mass="10759">MTLGPLRIYFACDTSLFSDMEGIGRAGIDVAVLPIGDQFTMGPDDSIEAIRLIGPRRVLPAHYNTWPPIAQDASAWAARVHEETDAEPVVLQPGQSLQL</sequence>
<evidence type="ECO:0000313" key="2">
    <source>
        <dbReference type="EMBL" id="AGC72179.1"/>
    </source>
</evidence>
<dbReference type="Pfam" id="PF12706">
    <property type="entry name" value="Lactamase_B_2"/>
    <property type="match status" value="1"/>
</dbReference>
<keyword evidence="2" id="KW-0378">Hydrolase</keyword>
<dbReference type="Gene3D" id="3.60.15.10">
    <property type="entry name" value="Ribonuclease Z/Hydroxyacylglutathione hydrolase-like"/>
    <property type="match status" value="1"/>
</dbReference>
<name>L7VX33_9BACT</name>
<dbReference type="SUPFAM" id="SSF56281">
    <property type="entry name" value="Metallo-hydrolase/oxidoreductase"/>
    <property type="match status" value="1"/>
</dbReference>
<dbReference type="PANTHER" id="PTHR43546">
    <property type="entry name" value="UPF0173 METAL-DEPENDENT HYDROLASE MJ1163-RELATED"/>
    <property type="match status" value="1"/>
</dbReference>
<protein>
    <submittedName>
        <fullName evidence="2">Metal-dependent hydrolase</fullName>
    </submittedName>
</protein>
<dbReference type="AlphaFoldDB" id="L7VX33"/>
<dbReference type="PANTHER" id="PTHR43546:SF3">
    <property type="entry name" value="UPF0173 METAL-DEPENDENT HYDROLASE MJ1163"/>
    <property type="match status" value="1"/>
</dbReference>
<organism evidence="2">
    <name type="scientific">uncultured bacterium A1Q1_fos_962</name>
    <dbReference type="NCBI Taxonomy" id="1256592"/>
    <lineage>
        <taxon>Bacteria</taxon>
        <taxon>environmental samples</taxon>
    </lineage>
</organism>
<dbReference type="InterPro" id="IPR050114">
    <property type="entry name" value="UPF0173_UPF0282_UlaG_hydrolase"/>
</dbReference>
<feature type="domain" description="Metallo-beta-lactamase" evidence="1">
    <location>
        <begin position="7"/>
        <end position="63"/>
    </location>
</feature>
<dbReference type="EMBL" id="JX649894">
    <property type="protein sequence ID" value="AGC72179.1"/>
    <property type="molecule type" value="Genomic_DNA"/>
</dbReference>
<dbReference type="InterPro" id="IPR036866">
    <property type="entry name" value="RibonucZ/Hydroxyglut_hydro"/>
</dbReference>
<reference evidence="2" key="1">
    <citation type="submission" date="2012-09" db="EMBL/GenBank/DDBJ databases">
        <title>Metagenomic Characterization of a Microbial Community in Wastewater Detects High Levels of Antibiotic Resistance.</title>
        <authorList>
            <person name="Abrams M."/>
            <person name="Caldwell A."/>
            <person name="Vandaei E."/>
            <person name="Lee W."/>
            <person name="Perrott J."/>
            <person name="Khan S.Y."/>
            <person name="Ta J."/>
            <person name="Romero D."/>
            <person name="Nguyen V."/>
            <person name="Pourmand N."/>
            <person name="Ouverney C.C."/>
        </authorList>
    </citation>
    <scope>NUCLEOTIDE SEQUENCE</scope>
</reference>
<evidence type="ECO:0000259" key="1">
    <source>
        <dbReference type="Pfam" id="PF12706"/>
    </source>
</evidence>
<proteinExistence type="predicted"/>